<dbReference type="PROSITE" id="PS00198">
    <property type="entry name" value="4FE4S_FER_1"/>
    <property type="match status" value="1"/>
</dbReference>
<accession>A0A7X0MR62</accession>
<evidence type="ECO:0000256" key="6">
    <source>
        <dbReference type="ARBA" id="ARBA00023002"/>
    </source>
</evidence>
<dbReference type="Pfam" id="PF13484">
    <property type="entry name" value="Fer4_16"/>
    <property type="match status" value="1"/>
</dbReference>
<dbReference type="GO" id="GO:0052693">
    <property type="term" value="F:epoxyqueuosine reductase activity"/>
    <property type="evidence" value="ECO:0007669"/>
    <property type="project" value="UniProtKB-EC"/>
</dbReference>
<keyword evidence="5" id="KW-0671">Queuosine biosynthesis</keyword>
<keyword evidence="1" id="KW-0004">4Fe-4S</keyword>
<keyword evidence="2" id="KW-0963">Cytoplasm</keyword>
<proteinExistence type="predicted"/>
<dbReference type="Proteomes" id="UP000585437">
    <property type="component" value="Unassembled WGS sequence"/>
</dbReference>
<evidence type="ECO:0000313" key="11">
    <source>
        <dbReference type="Proteomes" id="UP000585437"/>
    </source>
</evidence>
<evidence type="ECO:0000256" key="7">
    <source>
        <dbReference type="ARBA" id="ARBA00023004"/>
    </source>
</evidence>
<dbReference type="SUPFAM" id="SSF46548">
    <property type="entry name" value="alpha-helical ferredoxin"/>
    <property type="match status" value="1"/>
</dbReference>
<dbReference type="InterPro" id="IPR017896">
    <property type="entry name" value="4Fe4S_Fe-S-bd"/>
</dbReference>
<keyword evidence="4" id="KW-0479">Metal-binding</keyword>
<name>A0A7X0MR62_9HYPH</name>
<dbReference type="EC" id="1.17.99.6" evidence="10"/>
<dbReference type="Pfam" id="PF08331">
    <property type="entry name" value="QueG_DUF1730"/>
    <property type="match status" value="1"/>
</dbReference>
<dbReference type="GO" id="GO:0008616">
    <property type="term" value="P:tRNA queuosine(34) biosynthetic process"/>
    <property type="evidence" value="ECO:0007669"/>
    <property type="project" value="UniProtKB-KW"/>
</dbReference>
<dbReference type="GO" id="GO:0046872">
    <property type="term" value="F:metal ion binding"/>
    <property type="evidence" value="ECO:0007669"/>
    <property type="project" value="UniProtKB-KW"/>
</dbReference>
<dbReference type="Gene3D" id="3.30.70.20">
    <property type="match status" value="1"/>
</dbReference>
<dbReference type="EMBL" id="JACHBU010000002">
    <property type="protein sequence ID" value="MBB6507991.1"/>
    <property type="molecule type" value="Genomic_DNA"/>
</dbReference>
<keyword evidence="6 10" id="KW-0560">Oxidoreductase</keyword>
<evidence type="ECO:0000256" key="1">
    <source>
        <dbReference type="ARBA" id="ARBA00022485"/>
    </source>
</evidence>
<dbReference type="InterPro" id="IPR004453">
    <property type="entry name" value="QueG"/>
</dbReference>
<sequence length="396" mass="44371">MRTLISEPDHDLSQEKVDLRADRRRQKLTAFIREEAAAQGFDLCRITRPDSIPKAPERLTTFLSDEHHGTMDWMAETRERRGDPKALWSEVRSIVMFAMNYGPDEDPRVILEKPDKAAISVYARNRDYHDVIKGRLKEIATRFAARAGEDVKVFVDTAPVMEKPLGEAAGIGWQGKHTNLVSRTHGSWLFLGTLFTTADLAFDEAERDYCGSCRACLDACPTAAFPAPYRLDARRCISYLTIEHKGPIAPEFRPMIGNRIYGCDDCLAACPWNKFAASASEMKLKAREDLKEPSIAFLLTLDDPGFRTFFSGSPVKRIGRDRFVRNVLIAAGNSGDRGFIDQCRRLSADASPVVRGMAIWALKRLMSQGEFALFADARGPEDDAEVRGEWMMAGVV</sequence>
<evidence type="ECO:0000259" key="9">
    <source>
        <dbReference type="PROSITE" id="PS51379"/>
    </source>
</evidence>
<dbReference type="PROSITE" id="PS51379">
    <property type="entry name" value="4FE4S_FER_2"/>
    <property type="match status" value="1"/>
</dbReference>
<comment type="caution">
    <text evidence="10">The sequence shown here is derived from an EMBL/GenBank/DDBJ whole genome shotgun (WGS) entry which is preliminary data.</text>
</comment>
<evidence type="ECO:0000256" key="5">
    <source>
        <dbReference type="ARBA" id="ARBA00022785"/>
    </source>
</evidence>
<evidence type="ECO:0000256" key="3">
    <source>
        <dbReference type="ARBA" id="ARBA00022694"/>
    </source>
</evidence>
<dbReference type="InterPro" id="IPR017900">
    <property type="entry name" value="4Fe4S_Fe_S_CS"/>
</dbReference>
<dbReference type="InterPro" id="IPR013542">
    <property type="entry name" value="QueG_DUF1730"/>
</dbReference>
<keyword evidence="3" id="KW-0819">tRNA processing</keyword>
<evidence type="ECO:0000256" key="8">
    <source>
        <dbReference type="ARBA" id="ARBA00023014"/>
    </source>
</evidence>
<dbReference type="PANTHER" id="PTHR30002:SF4">
    <property type="entry name" value="EPOXYQUEUOSINE REDUCTASE"/>
    <property type="match status" value="1"/>
</dbReference>
<keyword evidence="11" id="KW-1185">Reference proteome</keyword>
<organism evidence="10 11">
    <name type="scientific">Rhizobium soli</name>
    <dbReference type="NCBI Taxonomy" id="424798"/>
    <lineage>
        <taxon>Bacteria</taxon>
        <taxon>Pseudomonadati</taxon>
        <taxon>Pseudomonadota</taxon>
        <taxon>Alphaproteobacteria</taxon>
        <taxon>Hyphomicrobiales</taxon>
        <taxon>Rhizobiaceae</taxon>
        <taxon>Rhizobium/Agrobacterium group</taxon>
        <taxon>Rhizobium</taxon>
    </lineage>
</organism>
<protein>
    <submittedName>
        <fullName evidence="10">Epoxyqueuosine reductase</fullName>
        <ecNumber evidence="10">1.17.99.6</ecNumber>
    </submittedName>
</protein>
<dbReference type="NCBIfam" id="TIGR00276">
    <property type="entry name" value="tRNA epoxyqueuosine(34) reductase QueG"/>
    <property type="match status" value="1"/>
</dbReference>
<evidence type="ECO:0000313" key="10">
    <source>
        <dbReference type="EMBL" id="MBB6507991.1"/>
    </source>
</evidence>
<dbReference type="GO" id="GO:0051539">
    <property type="term" value="F:4 iron, 4 sulfur cluster binding"/>
    <property type="evidence" value="ECO:0007669"/>
    <property type="project" value="UniProtKB-KW"/>
</dbReference>
<dbReference type="AlphaFoldDB" id="A0A7X0MR62"/>
<gene>
    <name evidence="10" type="ORF">F4695_001323</name>
</gene>
<keyword evidence="7" id="KW-0408">Iron</keyword>
<dbReference type="PANTHER" id="PTHR30002">
    <property type="entry name" value="EPOXYQUEUOSINE REDUCTASE"/>
    <property type="match status" value="1"/>
</dbReference>
<feature type="domain" description="4Fe-4S ferredoxin-type" evidence="9">
    <location>
        <begin position="198"/>
        <end position="230"/>
    </location>
</feature>
<evidence type="ECO:0000256" key="2">
    <source>
        <dbReference type="ARBA" id="ARBA00022490"/>
    </source>
</evidence>
<keyword evidence="8" id="KW-0411">Iron-sulfur</keyword>
<reference evidence="10 11" key="1">
    <citation type="submission" date="2020-08" db="EMBL/GenBank/DDBJ databases">
        <title>The Agave Microbiome: Exploring the role of microbial communities in plant adaptations to desert environments.</title>
        <authorList>
            <person name="Partida-Martinez L.P."/>
        </authorList>
    </citation>
    <scope>NUCLEOTIDE SEQUENCE [LARGE SCALE GENOMIC DNA]</scope>
    <source>
        <strain evidence="10 11">AS3.12</strain>
    </source>
</reference>
<evidence type="ECO:0000256" key="4">
    <source>
        <dbReference type="ARBA" id="ARBA00022723"/>
    </source>
</evidence>